<dbReference type="PANTHER" id="PTHR42889:SF1">
    <property type="entry name" value="BLR3681 PROTEIN"/>
    <property type="match status" value="1"/>
</dbReference>
<protein>
    <submittedName>
        <fullName evidence="2">Amidohydrolase family protein</fullName>
    </submittedName>
</protein>
<dbReference type="GO" id="GO:0016787">
    <property type="term" value="F:hydrolase activity"/>
    <property type="evidence" value="ECO:0007669"/>
    <property type="project" value="InterPro"/>
</dbReference>
<feature type="non-terminal residue" evidence="2">
    <location>
        <position position="1"/>
    </location>
</feature>
<dbReference type="AlphaFoldDB" id="A0A956M0L8"/>
<dbReference type="Pfam" id="PF04909">
    <property type="entry name" value="Amidohydro_2"/>
    <property type="match status" value="1"/>
</dbReference>
<reference evidence="2" key="1">
    <citation type="submission" date="2020-04" db="EMBL/GenBank/DDBJ databases">
        <authorList>
            <person name="Zhang T."/>
        </authorList>
    </citation>
    <scope>NUCLEOTIDE SEQUENCE</scope>
    <source>
        <strain evidence="2">HKST-UBA01</strain>
    </source>
</reference>
<evidence type="ECO:0000313" key="3">
    <source>
        <dbReference type="Proteomes" id="UP000697710"/>
    </source>
</evidence>
<accession>A0A956M0L8</accession>
<dbReference type="InterPro" id="IPR032466">
    <property type="entry name" value="Metal_Hydrolase"/>
</dbReference>
<gene>
    <name evidence="2" type="ORF">KC729_08600</name>
</gene>
<proteinExistence type="predicted"/>
<feature type="domain" description="Amidohydrolase-related" evidence="1">
    <location>
        <begin position="175"/>
        <end position="374"/>
    </location>
</feature>
<dbReference type="Gene3D" id="3.20.20.140">
    <property type="entry name" value="Metal-dependent hydrolases"/>
    <property type="match status" value="1"/>
</dbReference>
<comment type="caution">
    <text evidence="2">The sequence shown here is derived from an EMBL/GenBank/DDBJ whole genome shotgun (WGS) entry which is preliminary data.</text>
</comment>
<dbReference type="PANTHER" id="PTHR42889">
    <property type="entry name" value="BLR3681 PROTEIN"/>
    <property type="match status" value="1"/>
</dbReference>
<evidence type="ECO:0000313" key="2">
    <source>
        <dbReference type="EMBL" id="MCA9727730.1"/>
    </source>
</evidence>
<organism evidence="2 3">
    <name type="scientific">Eiseniibacteriota bacterium</name>
    <dbReference type="NCBI Taxonomy" id="2212470"/>
    <lineage>
        <taxon>Bacteria</taxon>
        <taxon>Candidatus Eiseniibacteriota</taxon>
    </lineage>
</organism>
<evidence type="ECO:0000259" key="1">
    <source>
        <dbReference type="Pfam" id="PF04909"/>
    </source>
</evidence>
<dbReference type="Proteomes" id="UP000697710">
    <property type="component" value="Unassembled WGS sequence"/>
</dbReference>
<dbReference type="InterPro" id="IPR006680">
    <property type="entry name" value="Amidohydro-rel"/>
</dbReference>
<dbReference type="EMBL" id="JAGQHR010000223">
    <property type="protein sequence ID" value="MCA9727730.1"/>
    <property type="molecule type" value="Genomic_DNA"/>
</dbReference>
<dbReference type="SUPFAM" id="SSF51556">
    <property type="entry name" value="Metallo-dependent hydrolases"/>
    <property type="match status" value="1"/>
</dbReference>
<reference evidence="2" key="2">
    <citation type="journal article" date="2021" name="Microbiome">
        <title>Successional dynamics and alternative stable states in a saline activated sludge microbial community over 9 years.</title>
        <authorList>
            <person name="Wang Y."/>
            <person name="Ye J."/>
            <person name="Ju F."/>
            <person name="Liu L."/>
            <person name="Boyd J.A."/>
            <person name="Deng Y."/>
            <person name="Parks D.H."/>
            <person name="Jiang X."/>
            <person name="Yin X."/>
            <person name="Woodcroft B.J."/>
            <person name="Tyson G.W."/>
            <person name="Hugenholtz P."/>
            <person name="Polz M.F."/>
            <person name="Zhang T."/>
        </authorList>
    </citation>
    <scope>NUCLEOTIDE SEQUENCE</scope>
    <source>
        <strain evidence="2">HKST-UBA01</strain>
    </source>
</reference>
<sequence>AFTAMNTVFGRFFDVRAQELTDPAATVARPRFFILDAQTHHVPEGTPRVPANQAFLDYLIQVRHFGGNWNPSLRDRVISPTELQRINYIKEIFLDSETDVAVVSGLPQLTRDSYVVSPEEMVRTRSWVNELADSRRVLAQGILSPELGKQNEEAMIAQVEKLSIDSWKGYPGQPLGPNGEGWWLDDEKAAYPALQLSRKLGVKNICVHKGLPAPMFSAEHCHPRDVFQPALDFPDLNFLVYHAGFHGVAGVMDAVQSEFETSAEVPWVSDLCAWKNQHRDVQNVFMELGATFGMTVITFPILAGHMLGMMLQSFGEDHVLWGTDSVWWGSPQWQIEALRRFQIPESLCERFGYEPLTDAVRAKIFGLNAARIFGVSTRAQLGPVPDDYVERLREMYRGSNLSTPSHLQYGWVSRA</sequence>
<name>A0A956M0L8_UNCEI</name>